<dbReference type="PROSITE" id="PS50949">
    <property type="entry name" value="HTH_GNTR"/>
    <property type="match status" value="1"/>
</dbReference>
<dbReference type="GO" id="GO:0045892">
    <property type="term" value="P:negative regulation of DNA-templated transcription"/>
    <property type="evidence" value="ECO:0007669"/>
    <property type="project" value="TreeGrafter"/>
</dbReference>
<dbReference type="EMBL" id="BDOQ01000009">
    <property type="protein sequence ID" value="GBG14620.1"/>
    <property type="molecule type" value="Genomic_DNA"/>
</dbReference>
<dbReference type="PRINTS" id="PR00035">
    <property type="entry name" value="HTHGNTR"/>
</dbReference>
<keyword evidence="6" id="KW-1185">Reference proteome</keyword>
<comment type="caution">
    <text evidence="5">The sequence shown here is derived from an EMBL/GenBank/DDBJ whole genome shotgun (WGS) entry which is preliminary data.</text>
</comment>
<dbReference type="AlphaFoldDB" id="A0A2R5F8Q4"/>
<evidence type="ECO:0000256" key="1">
    <source>
        <dbReference type="ARBA" id="ARBA00023015"/>
    </source>
</evidence>
<dbReference type="InterPro" id="IPR028978">
    <property type="entry name" value="Chorismate_lyase_/UTRA_dom_sf"/>
</dbReference>
<dbReference type="SMART" id="SM00345">
    <property type="entry name" value="HTH_GNTR"/>
    <property type="match status" value="1"/>
</dbReference>
<dbReference type="Proteomes" id="UP000245081">
    <property type="component" value="Unassembled WGS sequence"/>
</dbReference>
<evidence type="ECO:0000256" key="3">
    <source>
        <dbReference type="ARBA" id="ARBA00023163"/>
    </source>
</evidence>
<dbReference type="GO" id="GO:0003677">
    <property type="term" value="F:DNA binding"/>
    <property type="evidence" value="ECO:0007669"/>
    <property type="project" value="UniProtKB-KW"/>
</dbReference>
<dbReference type="InterPro" id="IPR050679">
    <property type="entry name" value="Bact_HTH_transcr_reg"/>
</dbReference>
<evidence type="ECO:0000313" key="6">
    <source>
        <dbReference type="Proteomes" id="UP000245081"/>
    </source>
</evidence>
<evidence type="ECO:0000256" key="2">
    <source>
        <dbReference type="ARBA" id="ARBA00023125"/>
    </source>
</evidence>
<organism evidence="5 6">
    <name type="scientific">Novimethylophilus kurashikiensis</name>
    <dbReference type="NCBI Taxonomy" id="1825523"/>
    <lineage>
        <taxon>Bacteria</taxon>
        <taxon>Pseudomonadati</taxon>
        <taxon>Pseudomonadota</taxon>
        <taxon>Betaproteobacteria</taxon>
        <taxon>Nitrosomonadales</taxon>
        <taxon>Methylophilaceae</taxon>
        <taxon>Novimethylophilus</taxon>
    </lineage>
</organism>
<dbReference type="PANTHER" id="PTHR44846:SF1">
    <property type="entry name" value="MANNOSYL-D-GLYCERATE TRANSPORT_METABOLISM SYSTEM REPRESSOR MNGR-RELATED"/>
    <property type="match status" value="1"/>
</dbReference>
<evidence type="ECO:0000259" key="4">
    <source>
        <dbReference type="PROSITE" id="PS50949"/>
    </source>
</evidence>
<dbReference type="InterPro" id="IPR000524">
    <property type="entry name" value="Tscrpt_reg_HTH_GntR"/>
</dbReference>
<dbReference type="SUPFAM" id="SSF64288">
    <property type="entry name" value="Chorismate lyase-like"/>
    <property type="match status" value="1"/>
</dbReference>
<keyword evidence="3" id="KW-0804">Transcription</keyword>
<evidence type="ECO:0000313" key="5">
    <source>
        <dbReference type="EMBL" id="GBG14620.1"/>
    </source>
</evidence>
<dbReference type="OrthoDB" id="2530535at2"/>
<proteinExistence type="predicted"/>
<name>A0A2R5F8Q4_9PROT</name>
<dbReference type="PANTHER" id="PTHR44846">
    <property type="entry name" value="MANNOSYL-D-GLYCERATE TRANSPORT/METABOLISM SYSTEM REPRESSOR MNGR-RELATED"/>
    <property type="match status" value="1"/>
</dbReference>
<dbReference type="RefSeq" id="WP_109015810.1">
    <property type="nucleotide sequence ID" value="NZ_BDOQ01000009.1"/>
</dbReference>
<reference evidence="5 6" key="1">
    <citation type="journal article" date="2018" name="Environ. Microbiol.">
        <title>Isolation and genomic characterization of Novimethylophilus kurashikiensis gen. nov. sp. nov., a new lanthanide-dependent methylotrophic species of Methylophilaceae.</title>
        <authorList>
            <person name="Lv H."/>
            <person name="Sahin N."/>
            <person name="Tani A."/>
        </authorList>
    </citation>
    <scope>NUCLEOTIDE SEQUENCE [LARGE SCALE GENOMIC DNA]</scope>
    <source>
        <strain evidence="5 6">La2-4</strain>
    </source>
</reference>
<sequence length="244" mass="27161">MNNAPASPSFRPLYEQIKVLITQSLIAGEWRPGEAIPSEMELAARFKVSQGTVRKAVDELAAENILVRRQGKGTYVATHNEEHTKLRFLRLTAADGKKELLENQLLECNRGKATAEMARQLGLKTGASIIEVKRLLSFSGKPVILDHIIIPAAPFKGLNGSKIQDNNGSMYSMYETQYGIRMVRAEERLKAIAADEASAQLLGVAVGTPLLRIERVSCTYGDKPMEWRLGLCVTEEHHYRNELE</sequence>
<dbReference type="InterPro" id="IPR036390">
    <property type="entry name" value="WH_DNA-bd_sf"/>
</dbReference>
<dbReference type="InterPro" id="IPR036388">
    <property type="entry name" value="WH-like_DNA-bd_sf"/>
</dbReference>
<accession>A0A2R5F8Q4</accession>
<dbReference type="Pfam" id="PF00392">
    <property type="entry name" value="GntR"/>
    <property type="match status" value="1"/>
</dbReference>
<dbReference type="CDD" id="cd07377">
    <property type="entry name" value="WHTH_GntR"/>
    <property type="match status" value="1"/>
</dbReference>
<dbReference type="Gene3D" id="1.10.10.10">
    <property type="entry name" value="Winged helix-like DNA-binding domain superfamily/Winged helix DNA-binding domain"/>
    <property type="match status" value="1"/>
</dbReference>
<dbReference type="Gene3D" id="3.40.1410.10">
    <property type="entry name" value="Chorismate lyase-like"/>
    <property type="match status" value="1"/>
</dbReference>
<dbReference type="SUPFAM" id="SSF46785">
    <property type="entry name" value="Winged helix' DNA-binding domain"/>
    <property type="match status" value="1"/>
</dbReference>
<dbReference type="FunFam" id="1.10.10.10:FF:000079">
    <property type="entry name" value="GntR family transcriptional regulator"/>
    <property type="match status" value="1"/>
</dbReference>
<keyword evidence="2" id="KW-0238">DNA-binding</keyword>
<feature type="domain" description="HTH gntR-type" evidence="4">
    <location>
        <begin position="11"/>
        <end position="79"/>
    </location>
</feature>
<keyword evidence="1" id="KW-0805">Transcription regulation</keyword>
<protein>
    <submittedName>
        <fullName evidence="5">GntR family transcriptional regulator</fullName>
    </submittedName>
</protein>
<gene>
    <name evidence="5" type="ORF">NMK_2219</name>
</gene>
<dbReference type="Pfam" id="PF07702">
    <property type="entry name" value="UTRA"/>
    <property type="match status" value="1"/>
</dbReference>
<dbReference type="InterPro" id="IPR011663">
    <property type="entry name" value="UTRA"/>
</dbReference>
<dbReference type="GO" id="GO:0003700">
    <property type="term" value="F:DNA-binding transcription factor activity"/>
    <property type="evidence" value="ECO:0007669"/>
    <property type="project" value="InterPro"/>
</dbReference>
<dbReference type="SMART" id="SM00866">
    <property type="entry name" value="UTRA"/>
    <property type="match status" value="1"/>
</dbReference>